<dbReference type="Proteomes" id="UP001144471">
    <property type="component" value="Unassembled WGS sequence"/>
</dbReference>
<gene>
    <name evidence="2" type="ORF">PM10SUCC1_13180</name>
</gene>
<dbReference type="InterPro" id="IPR019587">
    <property type="entry name" value="Polyketide_cyclase/dehydratase"/>
</dbReference>
<name>A0A9W6LMH4_9FUSO</name>
<accession>A0A9W6LMH4</accession>
<dbReference type="SUPFAM" id="SSF53474">
    <property type="entry name" value="alpha/beta-Hydrolases"/>
    <property type="match status" value="1"/>
</dbReference>
<keyword evidence="3" id="KW-1185">Reference proteome</keyword>
<evidence type="ECO:0000313" key="2">
    <source>
        <dbReference type="EMBL" id="GLI55804.1"/>
    </source>
</evidence>
<dbReference type="AlphaFoldDB" id="A0A9W6LMH4"/>
<dbReference type="PANTHER" id="PTHR46623:SF6">
    <property type="entry name" value="ALPHA_BETA-HYDROLASES SUPERFAMILY PROTEIN"/>
    <property type="match status" value="1"/>
</dbReference>
<dbReference type="Gene3D" id="3.30.530.20">
    <property type="match status" value="1"/>
</dbReference>
<organism evidence="2 3">
    <name type="scientific">Propionigenium maris DSM 9537</name>
    <dbReference type="NCBI Taxonomy" id="1123000"/>
    <lineage>
        <taxon>Bacteria</taxon>
        <taxon>Fusobacteriati</taxon>
        <taxon>Fusobacteriota</taxon>
        <taxon>Fusobacteriia</taxon>
        <taxon>Fusobacteriales</taxon>
        <taxon>Fusobacteriaceae</taxon>
        <taxon>Propionigenium</taxon>
    </lineage>
</organism>
<proteinExistence type="predicted"/>
<dbReference type="Pfam" id="PF10604">
    <property type="entry name" value="Polyketide_cyc2"/>
    <property type="match status" value="1"/>
</dbReference>
<dbReference type="InterPro" id="IPR002925">
    <property type="entry name" value="Dienelactn_hydro"/>
</dbReference>
<dbReference type="Gene3D" id="3.40.50.1820">
    <property type="entry name" value="alpha/beta hydrolase"/>
    <property type="match status" value="1"/>
</dbReference>
<evidence type="ECO:0000313" key="3">
    <source>
        <dbReference type="Proteomes" id="UP001144471"/>
    </source>
</evidence>
<dbReference type="EMBL" id="BSDY01000005">
    <property type="protein sequence ID" value="GLI55804.1"/>
    <property type="molecule type" value="Genomic_DNA"/>
</dbReference>
<sequence>MKKFFLILIIFLTACSNSPKDPMEPPKISVAGERVEYLDGEEVFSGYLVYERSKKGKRPGILLIHHWLGLDDFTMREADRFAEAGYLVMAMDMYGRDVKVTSHEDAAKFSGYYRENRDLMRGRIESAIGELKKNPHVDTDNLAVVGYCFGGDALIDYMLYSEEFKAGISFHGFYTSPLVESDLKGRLQIHHGILDTISTVDQLNKFMVVHPEIEAYLYKEAGHGFTVPEGSSYNREAAREAFERAKSFLKRNLYTKGEDEFLNYSTVIEAPIEEVFSYFNEVGKNIHWIKGFSGEETLYKEEGTYLNSRFIQKIRSMGMDMKFLGVITSYAEPTYLEMYYSDPRFIIRLEYILEEVEEGTKVTHRAYSVDSNSFINFFNKRILKKQMKRLKKAVEENKQ</sequence>
<comment type="caution">
    <text evidence="2">The sequence shown here is derived from an EMBL/GenBank/DDBJ whole genome shotgun (WGS) entry which is preliminary data.</text>
</comment>
<dbReference type="InterPro" id="IPR029058">
    <property type="entry name" value="AB_hydrolase_fold"/>
</dbReference>
<dbReference type="SUPFAM" id="SSF55961">
    <property type="entry name" value="Bet v1-like"/>
    <property type="match status" value="1"/>
</dbReference>
<reference evidence="2" key="1">
    <citation type="submission" date="2022-12" db="EMBL/GenBank/DDBJ databases">
        <title>Reference genome sequencing for broad-spectrum identification of bacterial and archaeal isolates by mass spectrometry.</title>
        <authorList>
            <person name="Sekiguchi Y."/>
            <person name="Tourlousse D.M."/>
        </authorList>
    </citation>
    <scope>NUCLEOTIDE SEQUENCE</scope>
    <source>
        <strain evidence="2">10succ1</strain>
    </source>
</reference>
<dbReference type="InterPro" id="IPR023393">
    <property type="entry name" value="START-like_dom_sf"/>
</dbReference>
<protein>
    <recommendedName>
        <fullName evidence="1">Dienelactone hydrolase domain-containing protein</fullName>
    </recommendedName>
</protein>
<feature type="domain" description="Dienelactone hydrolase" evidence="1">
    <location>
        <begin position="46"/>
        <end position="251"/>
    </location>
</feature>
<dbReference type="InterPro" id="IPR051049">
    <property type="entry name" value="Dienelactone_hydrolase-like"/>
</dbReference>
<dbReference type="PANTHER" id="PTHR46623">
    <property type="entry name" value="CARBOXYMETHYLENEBUTENOLIDASE-RELATED"/>
    <property type="match status" value="1"/>
</dbReference>
<dbReference type="CDD" id="cd07812">
    <property type="entry name" value="SRPBCC"/>
    <property type="match status" value="1"/>
</dbReference>
<dbReference type="RefSeq" id="WP_281834526.1">
    <property type="nucleotide sequence ID" value="NZ_BSDY01000005.1"/>
</dbReference>
<dbReference type="Pfam" id="PF01738">
    <property type="entry name" value="DLH"/>
    <property type="match status" value="1"/>
</dbReference>
<dbReference type="GO" id="GO:0016787">
    <property type="term" value="F:hydrolase activity"/>
    <property type="evidence" value="ECO:0007669"/>
    <property type="project" value="InterPro"/>
</dbReference>
<dbReference type="PROSITE" id="PS51257">
    <property type="entry name" value="PROKAR_LIPOPROTEIN"/>
    <property type="match status" value="1"/>
</dbReference>
<evidence type="ECO:0000259" key="1">
    <source>
        <dbReference type="Pfam" id="PF01738"/>
    </source>
</evidence>